<protein>
    <submittedName>
        <fullName evidence="2">Uncharacterized protein</fullName>
    </submittedName>
</protein>
<dbReference type="InterPro" id="IPR001830">
    <property type="entry name" value="Glyco_trans_20"/>
</dbReference>
<organism evidence="2 3">
    <name type="scientific">Ancylostoma ceylanicum</name>
    <dbReference type="NCBI Taxonomy" id="53326"/>
    <lineage>
        <taxon>Eukaryota</taxon>
        <taxon>Metazoa</taxon>
        <taxon>Ecdysozoa</taxon>
        <taxon>Nematoda</taxon>
        <taxon>Chromadorea</taxon>
        <taxon>Rhabditida</taxon>
        <taxon>Rhabditina</taxon>
        <taxon>Rhabditomorpha</taxon>
        <taxon>Strongyloidea</taxon>
        <taxon>Ancylostomatidae</taxon>
        <taxon>Ancylostomatinae</taxon>
        <taxon>Ancylostoma</taxon>
    </lineage>
</organism>
<gene>
    <name evidence="2" type="primary">Acey_s1036.g3463</name>
    <name evidence="2" type="ORF">Y032_1036g3463</name>
</gene>
<dbReference type="Gene3D" id="3.40.50.2000">
    <property type="entry name" value="Glycogen Phosphorylase B"/>
    <property type="match status" value="2"/>
</dbReference>
<evidence type="ECO:0000313" key="2">
    <source>
        <dbReference type="EMBL" id="EYC35521.1"/>
    </source>
</evidence>
<comment type="caution">
    <text evidence="2">The sequence shown here is derived from an EMBL/GenBank/DDBJ whole genome shotgun (WGS) entry which is preliminary data.</text>
</comment>
<accession>A0A016W7F5</accession>
<reference evidence="3" key="1">
    <citation type="journal article" date="2015" name="Nat. Genet.">
        <title>The genome and transcriptome of the zoonotic hookworm Ancylostoma ceylanicum identify infection-specific gene families.</title>
        <authorList>
            <person name="Schwarz E.M."/>
            <person name="Hu Y."/>
            <person name="Antoshechkin I."/>
            <person name="Miller M.M."/>
            <person name="Sternberg P.W."/>
            <person name="Aroian R.V."/>
        </authorList>
    </citation>
    <scope>NUCLEOTIDE SEQUENCE</scope>
    <source>
        <strain evidence="3">HY135</strain>
    </source>
</reference>
<feature type="compositionally biased region" description="Basic and acidic residues" evidence="1">
    <location>
        <begin position="197"/>
        <end position="212"/>
    </location>
</feature>
<proteinExistence type="predicted"/>
<dbReference type="GO" id="GO:0003825">
    <property type="term" value="F:alpha,alpha-trehalose-phosphate synthase (UDP-forming) activity"/>
    <property type="evidence" value="ECO:0007669"/>
    <property type="project" value="TreeGrafter"/>
</dbReference>
<dbReference type="GO" id="GO:0005829">
    <property type="term" value="C:cytosol"/>
    <property type="evidence" value="ECO:0007669"/>
    <property type="project" value="TreeGrafter"/>
</dbReference>
<dbReference type="Pfam" id="PF00982">
    <property type="entry name" value="Glyco_transf_20"/>
    <property type="match status" value="1"/>
</dbReference>
<keyword evidence="3" id="KW-1185">Reference proteome</keyword>
<dbReference type="EMBL" id="JARK01000636">
    <property type="protein sequence ID" value="EYC35521.1"/>
    <property type="molecule type" value="Genomic_DNA"/>
</dbReference>
<evidence type="ECO:0000256" key="1">
    <source>
        <dbReference type="SAM" id="MobiDB-lite"/>
    </source>
</evidence>
<dbReference type="PANTHER" id="PTHR10788:SF110">
    <property type="entry name" value="ALPHA,ALPHA-TREHALOSE-PHOSPHATE SYNTHASE [UDP-FORMING] 2"/>
    <property type="match status" value="1"/>
</dbReference>
<dbReference type="PANTHER" id="PTHR10788">
    <property type="entry name" value="TREHALOSE-6-PHOSPHATE SYNTHASE"/>
    <property type="match status" value="1"/>
</dbReference>
<dbReference type="OrthoDB" id="755951at2759"/>
<dbReference type="STRING" id="53326.A0A016W7F5"/>
<feature type="region of interest" description="Disordered" evidence="1">
    <location>
        <begin position="183"/>
        <end position="225"/>
    </location>
</feature>
<dbReference type="SUPFAM" id="SSF53756">
    <property type="entry name" value="UDP-Glycosyltransferase/glycogen phosphorylase"/>
    <property type="match status" value="1"/>
</dbReference>
<name>A0A016W7F5_9BILA</name>
<dbReference type="AlphaFoldDB" id="A0A016W7F5"/>
<evidence type="ECO:0000313" key="3">
    <source>
        <dbReference type="Proteomes" id="UP000024635"/>
    </source>
</evidence>
<dbReference type="Proteomes" id="UP000024635">
    <property type="component" value="Unassembled WGS sequence"/>
</dbReference>
<dbReference type="GO" id="GO:0004805">
    <property type="term" value="F:trehalose-phosphatase activity"/>
    <property type="evidence" value="ECO:0007669"/>
    <property type="project" value="TreeGrafter"/>
</dbReference>
<dbReference type="GO" id="GO:0005992">
    <property type="term" value="P:trehalose biosynthetic process"/>
    <property type="evidence" value="ECO:0007669"/>
    <property type="project" value="InterPro"/>
</dbReference>
<sequence>MSTDNPHPRADPFKRPLNQAITLQLLREQLQRLLSKLNVAVPEGDAFKVVTVALEPLISSWRKRDVQSERYLKGLLVILEYCLSHSIDDHQCFEALVTSLGYNTVQFWRAAVPHIFDSDLAFGTKYRDALLFALTLYDVNTGKNRLRELYAAVPGIRKSLLGVNAKQFGERFHHLQKKISRHSSLASLEGSELDDEDAHRSPRRSREPSVHSEDEEENEPRIPMGGIANTHFQQRVINVSNAPPVSLKREKTGDWNIKQGSGGLVSCVDPVMTKDHENIWLANLGMNLKDRKKSMSSEDSEYSSMAPSTNTLGLPLIKQAIAEVFFHVLADDDKPEKESNAEQRKAREEMSLLGVLNNYNRGNYKLNPVVVQEEDYNVYYGGISNGLLWPALHNLPEYIVADYDSPKVVRDHWCAYVRVNYQFAIDAVRNSRPQDFIWIHDYHLMLTGMIMQSLDPNLEVGFFLHIPFQPPENFFTKYGTCGLPVLRGLLRFTKVGFQTHRDRAKYIELVQKHLKGVTVSHDKHWDIDTVTHEGWTCSLGVFPVSIKNDDFLKFVHMPETAEKASVIRKKIMGEKPPADGKFFFSVERFDYTKGIKEKLIAYRRYFQKYPERIGKDVLYQVAVTNRRSVDTYRVYQDECLDIARKIVEEFKDPSRPKWKPLVFQTDGE</sequence>